<evidence type="ECO:0000256" key="2">
    <source>
        <dbReference type="ARBA" id="ARBA00023054"/>
    </source>
</evidence>
<feature type="coiled-coil region" evidence="3">
    <location>
        <begin position="86"/>
        <end position="148"/>
    </location>
</feature>
<protein>
    <submittedName>
        <fullName evidence="4">Uncharacterized protein</fullName>
    </submittedName>
</protein>
<name>A0A6L2J7L9_TANCI</name>
<gene>
    <name evidence="4" type="ORF">Tci_004638</name>
</gene>
<evidence type="ECO:0000256" key="1">
    <source>
        <dbReference type="ARBA" id="ARBA00005921"/>
    </source>
</evidence>
<comment type="similarity">
    <text evidence="1">Belongs to the FPP family.</text>
</comment>
<organism evidence="4">
    <name type="scientific">Tanacetum cinerariifolium</name>
    <name type="common">Dalmatian daisy</name>
    <name type="synonym">Chrysanthemum cinerariifolium</name>
    <dbReference type="NCBI Taxonomy" id="118510"/>
    <lineage>
        <taxon>Eukaryota</taxon>
        <taxon>Viridiplantae</taxon>
        <taxon>Streptophyta</taxon>
        <taxon>Embryophyta</taxon>
        <taxon>Tracheophyta</taxon>
        <taxon>Spermatophyta</taxon>
        <taxon>Magnoliopsida</taxon>
        <taxon>eudicotyledons</taxon>
        <taxon>Gunneridae</taxon>
        <taxon>Pentapetalae</taxon>
        <taxon>asterids</taxon>
        <taxon>campanulids</taxon>
        <taxon>Asterales</taxon>
        <taxon>Asteraceae</taxon>
        <taxon>Asteroideae</taxon>
        <taxon>Anthemideae</taxon>
        <taxon>Anthemidinae</taxon>
        <taxon>Tanacetum</taxon>
    </lineage>
</organism>
<dbReference type="AlphaFoldDB" id="A0A6L2J7L9"/>
<dbReference type="InterPro" id="IPR008587">
    <property type="entry name" value="FPP_plant"/>
</dbReference>
<proteinExistence type="inferred from homology"/>
<dbReference type="EMBL" id="BKCJ010000379">
    <property type="protein sequence ID" value="GEU32660.1"/>
    <property type="molecule type" value="Genomic_DNA"/>
</dbReference>
<dbReference type="Pfam" id="PF05911">
    <property type="entry name" value="FPP"/>
    <property type="match status" value="2"/>
</dbReference>
<dbReference type="PANTHER" id="PTHR31580">
    <property type="entry name" value="FILAMENT-LIKE PLANT PROTEIN 4"/>
    <property type="match status" value="1"/>
</dbReference>
<accession>A0A6L2J7L9</accession>
<sequence length="440" mass="50859">MDRKTCIWLKRSPVKSVVVNNEAQMFVKGDEEKVASHYCECNTKDRIMAENALAAQDAHTGRRRDEALVATKKKVPEDVLQQKVRLVHLIDAFQNSKEEIKELESKYTYARKKLANLTVENARLTKTLNKKKKIIRSISNQMSEAKEDFNVLISRLDSTERGNNVLKYEYHLLEKELHMKSRHADAANRQELEAERQKLRLLVNKRIPGPGRNHLKVEDSRMSLMIKQLCEVEKENKILREHAFKRENEFRLLKAELARMKCDEKNNGNLGLPSVEVHSLNNTDIDIEAKLLESEKNLVSLKTELEFLKESNRTSEDHFDNVENLKLVNVNLEQQLSAAKLEIKEALRKVCFLEMELEERSHHFEGLEAACLELQLQLASVFSKDDVTEDPEHKLHQTGLETTTELRNNKKLTPHLSLRDQMAAEDGIDIKDLLNSPMIK</sequence>
<comment type="caution">
    <text evidence="4">The sequence shown here is derived from an EMBL/GenBank/DDBJ whole genome shotgun (WGS) entry which is preliminary data.</text>
</comment>
<dbReference type="PANTHER" id="PTHR31580:SF46">
    <property type="entry name" value="FILAMENT-LIKE PLANT PROTEIN-RELATED"/>
    <property type="match status" value="1"/>
</dbReference>
<evidence type="ECO:0000313" key="4">
    <source>
        <dbReference type="EMBL" id="GEU32660.1"/>
    </source>
</evidence>
<keyword evidence="2 3" id="KW-0175">Coiled coil</keyword>
<reference evidence="4" key="1">
    <citation type="journal article" date="2019" name="Sci. Rep.">
        <title>Draft genome of Tanacetum cinerariifolium, the natural source of mosquito coil.</title>
        <authorList>
            <person name="Yamashiro T."/>
            <person name="Shiraishi A."/>
            <person name="Satake H."/>
            <person name="Nakayama K."/>
        </authorList>
    </citation>
    <scope>NUCLEOTIDE SEQUENCE</scope>
</reference>
<evidence type="ECO:0000256" key="3">
    <source>
        <dbReference type="SAM" id="Coils"/>
    </source>
</evidence>
<feature type="coiled-coil region" evidence="3">
    <location>
        <begin position="291"/>
        <end position="349"/>
    </location>
</feature>